<proteinExistence type="predicted"/>
<organism evidence="1 2">
    <name type="scientific">Phytophthora fragariaefolia</name>
    <dbReference type="NCBI Taxonomy" id="1490495"/>
    <lineage>
        <taxon>Eukaryota</taxon>
        <taxon>Sar</taxon>
        <taxon>Stramenopiles</taxon>
        <taxon>Oomycota</taxon>
        <taxon>Peronosporomycetes</taxon>
        <taxon>Peronosporales</taxon>
        <taxon>Peronosporaceae</taxon>
        <taxon>Phytophthora</taxon>
    </lineage>
</organism>
<sequence>MDMIIDAASGLMPATMAGRSPEAKMAWCRRFMQRHGLTIWRICHSGRKTRVDLEELRLPFVVKVTELVSLHCPFDPKSSLPVSRALFNMDQTSVFWGMGRRSTVDFVGAPTVQSTTNDSEGYRCTMALTIAADGRVLPPHFVYNGAPGGDVEREVSVV</sequence>
<dbReference type="OrthoDB" id="118212at2759"/>
<dbReference type="EMBL" id="BSXT01003648">
    <property type="protein sequence ID" value="GMF55053.1"/>
    <property type="molecule type" value="Genomic_DNA"/>
</dbReference>
<dbReference type="Proteomes" id="UP001165121">
    <property type="component" value="Unassembled WGS sequence"/>
</dbReference>
<name>A0A9W7D384_9STRA</name>
<comment type="caution">
    <text evidence="1">The sequence shown here is derived from an EMBL/GenBank/DDBJ whole genome shotgun (WGS) entry which is preliminary data.</text>
</comment>
<evidence type="ECO:0000313" key="2">
    <source>
        <dbReference type="Proteomes" id="UP001165121"/>
    </source>
</evidence>
<reference evidence="1" key="1">
    <citation type="submission" date="2023-04" db="EMBL/GenBank/DDBJ databases">
        <title>Phytophthora fragariaefolia NBRC 109709.</title>
        <authorList>
            <person name="Ichikawa N."/>
            <person name="Sato H."/>
            <person name="Tonouchi N."/>
        </authorList>
    </citation>
    <scope>NUCLEOTIDE SEQUENCE</scope>
    <source>
        <strain evidence="1">NBRC 109709</strain>
    </source>
</reference>
<accession>A0A9W7D384</accession>
<gene>
    <name evidence="1" type="ORF">Pfra01_002308500</name>
</gene>
<evidence type="ECO:0000313" key="1">
    <source>
        <dbReference type="EMBL" id="GMF55053.1"/>
    </source>
</evidence>
<dbReference type="AlphaFoldDB" id="A0A9W7D384"/>
<protein>
    <submittedName>
        <fullName evidence="1">Unnamed protein product</fullName>
    </submittedName>
</protein>
<keyword evidence="2" id="KW-1185">Reference proteome</keyword>